<protein>
    <submittedName>
        <fullName evidence="1">Uncharacterized protein</fullName>
    </submittedName>
</protein>
<accession>A0A481Z045</accession>
<evidence type="ECO:0000313" key="1">
    <source>
        <dbReference type="EMBL" id="QBK88838.1"/>
    </source>
</evidence>
<dbReference type="EMBL" id="MK500400">
    <property type="protein sequence ID" value="QBK88838.1"/>
    <property type="molecule type" value="Genomic_DNA"/>
</dbReference>
<gene>
    <name evidence="1" type="ORF">LCMiAC01_05200</name>
</gene>
<sequence>MKIGPYKKSTYNRVLRKIGIKKLTLNEKINILQTILSEDKYETMIKELKTILEDESIKDNKKKRYLSQLVIQKYSRFSSGIPFLIKTRKLDLHKYYPHFPEKSEIDHAGIFFVQKNTIYHLLPPGIKSGEEEFNKEEASYDWVTHDHNKNGAFFTLRSFDEINIFIKKWEDKIGYDYHSRTSELFAYTLAYWLL</sequence>
<reference evidence="1" key="1">
    <citation type="journal article" date="2019" name="MBio">
        <title>Virus Genomes from Deep Sea Sediments Expand the Ocean Megavirome and Support Independent Origins of Viral Gigantism.</title>
        <authorList>
            <person name="Backstrom D."/>
            <person name="Yutin N."/>
            <person name="Jorgensen S.L."/>
            <person name="Dharamshi J."/>
            <person name="Homa F."/>
            <person name="Zaremba-Niedwiedzka K."/>
            <person name="Spang A."/>
            <person name="Wolf Y.I."/>
            <person name="Koonin E.V."/>
            <person name="Ettema T.J."/>
        </authorList>
    </citation>
    <scope>NUCLEOTIDE SEQUENCE</scope>
</reference>
<name>A0A481Z045_9VIRU</name>
<proteinExistence type="predicted"/>
<organism evidence="1">
    <name type="scientific">Mimivirus LCMiAC01</name>
    <dbReference type="NCBI Taxonomy" id="2506608"/>
    <lineage>
        <taxon>Viruses</taxon>
        <taxon>Varidnaviria</taxon>
        <taxon>Bamfordvirae</taxon>
        <taxon>Nucleocytoviricota</taxon>
        <taxon>Megaviricetes</taxon>
        <taxon>Imitervirales</taxon>
        <taxon>Mimiviridae</taxon>
        <taxon>Klosneuvirinae</taxon>
    </lineage>
</organism>